<evidence type="ECO:0000313" key="1">
    <source>
        <dbReference type="EMBL" id="GEN25742.1"/>
    </source>
</evidence>
<name>A0ABQ0WJH2_9GAMM</name>
<accession>A0ABQ0WJH2</accession>
<comment type="caution">
    <text evidence="1">The sequence shown here is derived from an EMBL/GenBank/DDBJ whole genome shotgun (WGS) entry which is preliminary data.</text>
</comment>
<proteinExistence type="predicted"/>
<sequence>MHSLASLKNDGEHPVQPSPLFTPLYSVSITTLAHRGIHLDGISDSTSAQAQTFTANGGGSQRVIL</sequence>
<dbReference type="EMBL" id="BJXU01000159">
    <property type="protein sequence ID" value="GEN25742.1"/>
    <property type="molecule type" value="Genomic_DNA"/>
</dbReference>
<organism evidence="1 2">
    <name type="scientific">Halomonas cupida</name>
    <dbReference type="NCBI Taxonomy" id="44933"/>
    <lineage>
        <taxon>Bacteria</taxon>
        <taxon>Pseudomonadati</taxon>
        <taxon>Pseudomonadota</taxon>
        <taxon>Gammaproteobacteria</taxon>
        <taxon>Oceanospirillales</taxon>
        <taxon>Halomonadaceae</taxon>
        <taxon>Halomonas</taxon>
    </lineage>
</organism>
<gene>
    <name evidence="1" type="ORF">HCU01_36910</name>
</gene>
<protein>
    <submittedName>
        <fullName evidence="1">Uncharacterized protein</fullName>
    </submittedName>
</protein>
<keyword evidence="2" id="KW-1185">Reference proteome</keyword>
<reference evidence="1 2" key="1">
    <citation type="submission" date="2019-07" db="EMBL/GenBank/DDBJ databases">
        <title>Whole genome shotgun sequence of Halomonas cupida NBRC 102219.</title>
        <authorList>
            <person name="Hosoyama A."/>
            <person name="Uohara A."/>
            <person name="Ohji S."/>
            <person name="Ichikawa N."/>
        </authorList>
    </citation>
    <scope>NUCLEOTIDE SEQUENCE [LARGE SCALE GENOMIC DNA]</scope>
    <source>
        <strain evidence="1 2">NBRC 102219</strain>
    </source>
</reference>
<dbReference type="Proteomes" id="UP000321726">
    <property type="component" value="Unassembled WGS sequence"/>
</dbReference>
<evidence type="ECO:0000313" key="2">
    <source>
        <dbReference type="Proteomes" id="UP000321726"/>
    </source>
</evidence>